<keyword evidence="5" id="KW-0407">Ion channel</keyword>
<dbReference type="GO" id="GO:0004888">
    <property type="term" value="F:transmembrane signaling receptor activity"/>
    <property type="evidence" value="ECO:0007669"/>
    <property type="project" value="InterPro"/>
</dbReference>
<evidence type="ECO:0000256" key="5">
    <source>
        <dbReference type="RuleBase" id="RU000687"/>
    </source>
</evidence>
<proteinExistence type="inferred from homology"/>
<comment type="subcellular location">
    <subcellularLocation>
        <location evidence="1">Membrane</location>
        <topology evidence="1">Multi-pass membrane protein</topology>
    </subcellularLocation>
</comment>
<dbReference type="SUPFAM" id="SSF90112">
    <property type="entry name" value="Neurotransmitter-gated ion-channel transmembrane pore"/>
    <property type="match status" value="1"/>
</dbReference>
<evidence type="ECO:0000256" key="4">
    <source>
        <dbReference type="ARBA" id="ARBA00023136"/>
    </source>
</evidence>
<reference evidence="8" key="1">
    <citation type="submission" date="2024-02" db="UniProtKB">
        <authorList>
            <consortium name="WormBaseParasite"/>
        </authorList>
    </citation>
    <scope>IDENTIFICATION</scope>
</reference>
<feature type="transmembrane region" description="Helical" evidence="5">
    <location>
        <begin position="263"/>
        <end position="285"/>
    </location>
</feature>
<dbReference type="InterPro" id="IPR018000">
    <property type="entry name" value="Neurotransmitter_ion_chnl_CS"/>
</dbReference>
<evidence type="ECO:0000313" key="7">
    <source>
        <dbReference type="Proteomes" id="UP000887575"/>
    </source>
</evidence>
<dbReference type="Pfam" id="PF02931">
    <property type="entry name" value="Neur_chan_LBD"/>
    <property type="match status" value="1"/>
</dbReference>
<dbReference type="CDD" id="cd18989">
    <property type="entry name" value="LGIC_ECD_cation"/>
    <property type="match status" value="1"/>
</dbReference>
<dbReference type="Gene3D" id="1.20.58.390">
    <property type="entry name" value="Neurotransmitter-gated ion-channel transmembrane domain"/>
    <property type="match status" value="1"/>
</dbReference>
<dbReference type="CDD" id="cd19051">
    <property type="entry name" value="LGIC_TM_cation"/>
    <property type="match status" value="1"/>
</dbReference>
<sequence length="601" mass="67472">MAQFDYTTTGHPDSNVARLNVEMALRYLKVFGLDAESQILSFFCEFEMSWTDPRLSWNPEHFNDTKFIFVTADLIWTPDNQIGNTKSLDTLHPDSMKTITLSSNGTVHLPMVYFIEVACVVEISRFPFDNQTCPIPVATMALDLNGQYSSMTGRIQNVNVFNSLGNGEWDVIGVAMVPYQFLTETVHTLLLPTIFLKRVPNYYVYVIALPGFILTMLGIFGMFWTPHIRKEQLTKLSIGLTTLVSMTVLLDMLSTAIPKTSVFPLLGIYVVLCLAITINGTPLCVNFGKTFTVLLDFAVFCDFKQGDSWASVPGNCTNLLNPFYIDDVRKPFEECKKSLRNGKLLMNCQSHLKKSFTIYWVNDYDLDASAAVHRSAFSFRLAELIDDKIGYHLEPFDAPMNPPLTPSLSLNWTNVSQPTWIALSTGKGLNYLQKLQTISDNPNCSYELITGAPPAKNDYEKRKLMKFNDSQPFIVQFLENNLYSLFVPSNCAVTIEIDKDERSEGNWYNEKQTICDGEAIVTTPAYSNELSCFPDAYYLQRVVQCADPIDVSVEVVALLSGKMSIEFGYTKTNKTKITLSTSSNLFCKHSGIGVKSVTVCS</sequence>
<name>A0AAF3EE32_9BILA</name>
<dbReference type="SUPFAM" id="SSF63712">
    <property type="entry name" value="Nicotinic receptor ligand binding domain-like"/>
    <property type="match status" value="1"/>
</dbReference>
<dbReference type="InterPro" id="IPR036734">
    <property type="entry name" value="Neur_chan_lig-bd_sf"/>
</dbReference>
<evidence type="ECO:0000256" key="3">
    <source>
        <dbReference type="ARBA" id="ARBA00022989"/>
    </source>
</evidence>
<keyword evidence="5" id="KW-0406">Ion transport</keyword>
<dbReference type="PANTHER" id="PTHR18945">
    <property type="entry name" value="NEUROTRANSMITTER GATED ION CHANNEL"/>
    <property type="match status" value="1"/>
</dbReference>
<keyword evidence="2 5" id="KW-0812">Transmembrane</keyword>
<comment type="similarity">
    <text evidence="5">Belongs to the ligand-gated ion channel (TC 1.A.9) family.</text>
</comment>
<dbReference type="GO" id="GO:0005230">
    <property type="term" value="F:extracellular ligand-gated monoatomic ion channel activity"/>
    <property type="evidence" value="ECO:0007669"/>
    <property type="project" value="InterPro"/>
</dbReference>
<accession>A0AAF3EE32</accession>
<dbReference type="PROSITE" id="PS00236">
    <property type="entry name" value="NEUROTR_ION_CHANNEL"/>
    <property type="match status" value="1"/>
</dbReference>
<evidence type="ECO:0000256" key="2">
    <source>
        <dbReference type="ARBA" id="ARBA00022692"/>
    </source>
</evidence>
<dbReference type="AlphaFoldDB" id="A0AAF3EE32"/>
<feature type="domain" description="Neurotransmitter-gated ion-channel ligand-binding" evidence="6">
    <location>
        <begin position="6"/>
        <end position="184"/>
    </location>
</feature>
<protein>
    <recommendedName>
        <fullName evidence="6">Neurotransmitter-gated ion-channel ligand-binding domain-containing protein</fullName>
    </recommendedName>
</protein>
<evidence type="ECO:0000313" key="8">
    <source>
        <dbReference type="WBParaSite" id="MBELARI_LOCUS12236"/>
    </source>
</evidence>
<comment type="caution">
    <text evidence="5">Lacks conserved residue(s) required for the propagation of feature annotation.</text>
</comment>
<keyword evidence="7" id="KW-1185">Reference proteome</keyword>
<evidence type="ECO:0000259" key="6">
    <source>
        <dbReference type="Pfam" id="PF02931"/>
    </source>
</evidence>
<dbReference type="InterPro" id="IPR036719">
    <property type="entry name" value="Neuro-gated_channel_TM_sf"/>
</dbReference>
<dbReference type="Gene3D" id="2.70.170.10">
    <property type="entry name" value="Neurotransmitter-gated ion-channel ligand-binding domain"/>
    <property type="match status" value="1"/>
</dbReference>
<dbReference type="InterPro" id="IPR038050">
    <property type="entry name" value="Neuro_actylchol_rec"/>
</dbReference>
<feature type="transmembrane region" description="Helical" evidence="5">
    <location>
        <begin position="202"/>
        <end position="224"/>
    </location>
</feature>
<keyword evidence="4 5" id="KW-0472">Membrane</keyword>
<keyword evidence="5" id="KW-0813">Transport</keyword>
<dbReference type="WBParaSite" id="MBELARI_LOCUS12236">
    <property type="protein sequence ID" value="MBELARI_LOCUS12236"/>
    <property type="gene ID" value="MBELARI_LOCUS12236"/>
</dbReference>
<dbReference type="InterPro" id="IPR006201">
    <property type="entry name" value="Neur_channel"/>
</dbReference>
<dbReference type="PRINTS" id="PR00252">
    <property type="entry name" value="NRIONCHANNEL"/>
</dbReference>
<dbReference type="InterPro" id="IPR006202">
    <property type="entry name" value="Neur_chan_lig-bd"/>
</dbReference>
<feature type="transmembrane region" description="Helical" evidence="5">
    <location>
        <begin position="236"/>
        <end position="257"/>
    </location>
</feature>
<organism evidence="7 8">
    <name type="scientific">Mesorhabditis belari</name>
    <dbReference type="NCBI Taxonomy" id="2138241"/>
    <lineage>
        <taxon>Eukaryota</taxon>
        <taxon>Metazoa</taxon>
        <taxon>Ecdysozoa</taxon>
        <taxon>Nematoda</taxon>
        <taxon>Chromadorea</taxon>
        <taxon>Rhabditida</taxon>
        <taxon>Rhabditina</taxon>
        <taxon>Rhabditomorpha</taxon>
        <taxon>Rhabditoidea</taxon>
        <taxon>Rhabditidae</taxon>
        <taxon>Mesorhabditinae</taxon>
        <taxon>Mesorhabditis</taxon>
    </lineage>
</organism>
<evidence type="ECO:0000256" key="1">
    <source>
        <dbReference type="ARBA" id="ARBA00004141"/>
    </source>
</evidence>
<dbReference type="GO" id="GO:0016020">
    <property type="term" value="C:membrane"/>
    <property type="evidence" value="ECO:0007669"/>
    <property type="project" value="UniProtKB-SubCell"/>
</dbReference>
<dbReference type="Proteomes" id="UP000887575">
    <property type="component" value="Unassembled WGS sequence"/>
</dbReference>
<keyword evidence="3 5" id="KW-1133">Transmembrane helix</keyword>